<keyword evidence="2" id="KW-1185">Reference proteome</keyword>
<feature type="non-terminal residue" evidence="1">
    <location>
        <position position="132"/>
    </location>
</feature>
<evidence type="ECO:0000313" key="2">
    <source>
        <dbReference type="Proteomes" id="UP000814033"/>
    </source>
</evidence>
<gene>
    <name evidence="1" type="ORF">FA95DRAFT_1463346</name>
</gene>
<accession>A0ACB8R5Z4</accession>
<reference evidence="1" key="2">
    <citation type="journal article" date="2022" name="New Phytol.">
        <title>Evolutionary transition to the ectomycorrhizal habit in the genomes of a hyperdiverse lineage of mushroom-forming fungi.</title>
        <authorList>
            <person name="Looney B."/>
            <person name="Miyauchi S."/>
            <person name="Morin E."/>
            <person name="Drula E."/>
            <person name="Courty P.E."/>
            <person name="Kohler A."/>
            <person name="Kuo A."/>
            <person name="LaButti K."/>
            <person name="Pangilinan J."/>
            <person name="Lipzen A."/>
            <person name="Riley R."/>
            <person name="Andreopoulos W."/>
            <person name="He G."/>
            <person name="Johnson J."/>
            <person name="Nolan M."/>
            <person name="Tritt A."/>
            <person name="Barry K.W."/>
            <person name="Grigoriev I.V."/>
            <person name="Nagy L.G."/>
            <person name="Hibbett D."/>
            <person name="Henrissat B."/>
            <person name="Matheny P.B."/>
            <person name="Labbe J."/>
            <person name="Martin F.M."/>
        </authorList>
    </citation>
    <scope>NUCLEOTIDE SEQUENCE</scope>
    <source>
        <strain evidence="1">FP105234-sp</strain>
    </source>
</reference>
<evidence type="ECO:0000313" key="1">
    <source>
        <dbReference type="EMBL" id="KAI0039365.1"/>
    </source>
</evidence>
<organism evidence="1 2">
    <name type="scientific">Auriscalpium vulgare</name>
    <dbReference type="NCBI Taxonomy" id="40419"/>
    <lineage>
        <taxon>Eukaryota</taxon>
        <taxon>Fungi</taxon>
        <taxon>Dikarya</taxon>
        <taxon>Basidiomycota</taxon>
        <taxon>Agaricomycotina</taxon>
        <taxon>Agaricomycetes</taxon>
        <taxon>Russulales</taxon>
        <taxon>Auriscalpiaceae</taxon>
        <taxon>Auriscalpium</taxon>
    </lineage>
</organism>
<sequence>PRHTQMTDDHTNTKSGLRIWQQNCNASNLAQLDMLHAIRRHHADIVCIQEPYINPGHVATANVHWHVVYPPSHAKSPDKTRSVTFVHKALDTSFWTPIPIDCPDITAIRITSNATIVEVFSIYNDCTHDRSL</sequence>
<feature type="non-terminal residue" evidence="1">
    <location>
        <position position="1"/>
    </location>
</feature>
<reference evidence="1" key="1">
    <citation type="submission" date="2021-02" db="EMBL/GenBank/DDBJ databases">
        <authorList>
            <consortium name="DOE Joint Genome Institute"/>
            <person name="Ahrendt S."/>
            <person name="Looney B.P."/>
            <person name="Miyauchi S."/>
            <person name="Morin E."/>
            <person name="Drula E."/>
            <person name="Courty P.E."/>
            <person name="Chicoki N."/>
            <person name="Fauchery L."/>
            <person name="Kohler A."/>
            <person name="Kuo A."/>
            <person name="Labutti K."/>
            <person name="Pangilinan J."/>
            <person name="Lipzen A."/>
            <person name="Riley R."/>
            <person name="Andreopoulos W."/>
            <person name="He G."/>
            <person name="Johnson J."/>
            <person name="Barry K.W."/>
            <person name="Grigoriev I.V."/>
            <person name="Nagy L."/>
            <person name="Hibbett D."/>
            <person name="Henrissat B."/>
            <person name="Matheny P.B."/>
            <person name="Labbe J."/>
            <person name="Martin F."/>
        </authorList>
    </citation>
    <scope>NUCLEOTIDE SEQUENCE</scope>
    <source>
        <strain evidence="1">FP105234-sp</strain>
    </source>
</reference>
<name>A0ACB8R5Z4_9AGAM</name>
<dbReference type="Proteomes" id="UP000814033">
    <property type="component" value="Unassembled WGS sequence"/>
</dbReference>
<dbReference type="EMBL" id="MU276313">
    <property type="protein sequence ID" value="KAI0039365.1"/>
    <property type="molecule type" value="Genomic_DNA"/>
</dbReference>
<protein>
    <submittedName>
        <fullName evidence="1">Uncharacterized protein</fullName>
    </submittedName>
</protein>
<comment type="caution">
    <text evidence="1">The sequence shown here is derived from an EMBL/GenBank/DDBJ whole genome shotgun (WGS) entry which is preliminary data.</text>
</comment>
<proteinExistence type="predicted"/>